<dbReference type="Gene3D" id="3.40.50.720">
    <property type="entry name" value="NAD(P)-binding Rossmann-like Domain"/>
    <property type="match status" value="1"/>
</dbReference>
<dbReference type="SUPFAM" id="SSF47336">
    <property type="entry name" value="ACP-like"/>
    <property type="match status" value="1"/>
</dbReference>
<accession>A0A2T6B7D6</accession>
<dbReference type="SUPFAM" id="SSF55048">
    <property type="entry name" value="Probable ACP-binding domain of malonyl-CoA ACP transacylase"/>
    <property type="match status" value="1"/>
</dbReference>
<dbReference type="SMART" id="SM00825">
    <property type="entry name" value="PKS_KS"/>
    <property type="match status" value="1"/>
</dbReference>
<evidence type="ECO:0000259" key="5">
    <source>
        <dbReference type="PROSITE" id="PS50075"/>
    </source>
</evidence>
<dbReference type="InterPro" id="IPR014043">
    <property type="entry name" value="Acyl_transferase_dom"/>
</dbReference>
<sequence length="1480" mass="154836">MACRFPGAAATPAAFWDLLTEGRTAVGTIPSDRMDVDRLYDESASRITSRYGGYLDSIDQFDAGFFHVSPREAARMDPQQRLILETGWEAMEDGGLPAARLSGRRIGVYVGQWLSDFESRLLADPEISDFEMTVGSGRYTTAGRLSHLLNLQGPSLTLDTACASSLTAVHLAVQSLRSGECDMAFAGGVNVILNPHITVAYSGAGMMAPDGRCKFCDAGADGYVRSEGAGMLLLKRLDRALEDGDRIHAVIRGSAINNDGDTSGSFGRPSRAGQQALIAAAVADAGVVPSEVGYVEAHGTGTRTGDPEELAALAAVLGPGRATPLRVGSVKTNIGHAEGAAGIAGLIKAVMAAKTGTIPASLNFETPTPAFDWASEPVEVAASRVDWTDERRIAGVSGFGIAGSNAHIVVQNAPMPAKEPASDRHLRVPVLPISADSDAALRALALRHAERIEALADTSLAGYCAAAASRRSALGFRAAFAGSDRARLVAALRTFGEGGAAAITGRAPTRGAPCVIMVAPGQGGQWTGMARRLLERESVFRDAITECEQALADLVDWSLTEQIALDKGAPGWRLDRIDVIQPTLTALAIGYARLWSALGLQPAGVVGHSMGEVAAAAVSGRLSVSDAMRVVVNRSALMARTSGQGGMALVELVGDALEQCLAPHAGALCVGAYNSPRTSVVSGETGALEKLLCDLEKDGIFRRRIRVDVASHGPQMAALSGALSAALQGIAPQAATLPMYSTVTGRPADGQSLEAGYWARNLCDPVRFTDAVGAALDEGPAAFVELGPNPVLLTSIEQILDARDLSAVLAASERRDRPAEEVIAESIAGLWVAGVEVDWSAYAPTPAGEVPLPLYPWQRERHWHEAAELRPRSAAGTVPQLPEETRALLHEIRWEAAPAPAGAEVAGDWIVIGADIAACEAIAAALPGACCATLGEAPKVLAETQTAGVIVIAPEADAGFLPVQILQALKQGAMSGLRLVFVTQGAVLTGDGQDAIATGQAPLIGAARVVAEEHPELAIRMVDADPALPLAASAGLITARALSSDPEPETALRGQTWFRPRLHAMRGMPALRTGFSLRTDGAYLVTGGLSALGLRAASTLVRAGARHIVLLSRRPLPPRAEWRQAAGHPETGARISGVLALEAAGATVETDAVDVADAEAMSAWLAVRDDEMRPAIAGVVHLATGYDTRLALDTEQTDFARSIEAKLTGAAVLDRLFPELDLLMLYSSTMTFLPHQGLAGYAAANCGLDALAADRRARGQHALSVAWGPWKGLGRARLDHVADEFEARGELSLEAAEGDALLGHLLSRDFGATVSCVRMDWPRYAAERAGRPLQLFSGLIPQEGRTASTGPAFADLSGPERRAAAERFVPEAIARVLSLGTTLPDLDRPLGHLGLNSLMAIELRNALEKSVGRPLSATLAWSYPTARALIGHLADDAPEATSPGRTAAKSDQTDDLSRGLAELAEMSDEEALEALMGGAL</sequence>
<dbReference type="Gene3D" id="1.10.1200.10">
    <property type="entry name" value="ACP-like"/>
    <property type="match status" value="1"/>
</dbReference>
<dbReference type="InterPro" id="IPR016036">
    <property type="entry name" value="Malonyl_transacylase_ACP-bd"/>
</dbReference>
<dbReference type="InterPro" id="IPR050091">
    <property type="entry name" value="PKS_NRPS_Biosynth_Enz"/>
</dbReference>
<dbReference type="Gene3D" id="3.40.47.10">
    <property type="match status" value="1"/>
</dbReference>
<dbReference type="SUPFAM" id="SSF53901">
    <property type="entry name" value="Thiolase-like"/>
    <property type="match status" value="1"/>
</dbReference>
<dbReference type="Proteomes" id="UP000244069">
    <property type="component" value="Unassembled WGS sequence"/>
</dbReference>
<dbReference type="PANTHER" id="PTHR43775:SF37">
    <property type="entry name" value="SI:DKEY-61P9.11"/>
    <property type="match status" value="1"/>
</dbReference>
<protein>
    <submittedName>
        <fullName evidence="7">Acyl transferase domain-containing protein</fullName>
    </submittedName>
</protein>
<dbReference type="SUPFAM" id="SSF52151">
    <property type="entry name" value="FabD/lysophospholipase-like"/>
    <property type="match status" value="1"/>
</dbReference>
<dbReference type="GO" id="GO:0005886">
    <property type="term" value="C:plasma membrane"/>
    <property type="evidence" value="ECO:0007669"/>
    <property type="project" value="TreeGrafter"/>
</dbReference>
<dbReference type="InterPro" id="IPR016035">
    <property type="entry name" value="Acyl_Trfase/lysoPLipase"/>
</dbReference>
<dbReference type="GO" id="GO:0006633">
    <property type="term" value="P:fatty acid biosynthetic process"/>
    <property type="evidence" value="ECO:0007669"/>
    <property type="project" value="InterPro"/>
</dbReference>
<evidence type="ECO:0000256" key="1">
    <source>
        <dbReference type="ARBA" id="ARBA00022450"/>
    </source>
</evidence>
<name>A0A2T6B7D6_9RHOB</name>
<organism evidence="7 8">
    <name type="scientific">Allosediminivita pacifica</name>
    <dbReference type="NCBI Taxonomy" id="1267769"/>
    <lineage>
        <taxon>Bacteria</taxon>
        <taxon>Pseudomonadati</taxon>
        <taxon>Pseudomonadota</taxon>
        <taxon>Alphaproteobacteria</taxon>
        <taxon>Rhodobacterales</taxon>
        <taxon>Paracoccaceae</taxon>
        <taxon>Allosediminivita</taxon>
    </lineage>
</organism>
<dbReference type="InterPro" id="IPR014030">
    <property type="entry name" value="Ketoacyl_synth_N"/>
</dbReference>
<dbReference type="InterPro" id="IPR032821">
    <property type="entry name" value="PKS_assoc"/>
</dbReference>
<dbReference type="SMART" id="SM00827">
    <property type="entry name" value="PKS_AT"/>
    <property type="match status" value="1"/>
</dbReference>
<dbReference type="InterPro" id="IPR036291">
    <property type="entry name" value="NAD(P)-bd_dom_sf"/>
</dbReference>
<feature type="domain" description="Ketosynthase family 3 (KS3)" evidence="6">
    <location>
        <begin position="1"/>
        <end position="412"/>
    </location>
</feature>
<dbReference type="GO" id="GO:0004312">
    <property type="term" value="F:fatty acid synthase activity"/>
    <property type="evidence" value="ECO:0007669"/>
    <property type="project" value="TreeGrafter"/>
</dbReference>
<dbReference type="SMART" id="SM00823">
    <property type="entry name" value="PKS_PP"/>
    <property type="match status" value="1"/>
</dbReference>
<dbReference type="InterPro" id="IPR016039">
    <property type="entry name" value="Thiolase-like"/>
</dbReference>
<dbReference type="GO" id="GO:0005737">
    <property type="term" value="C:cytoplasm"/>
    <property type="evidence" value="ECO:0007669"/>
    <property type="project" value="TreeGrafter"/>
</dbReference>
<dbReference type="InterPro" id="IPR013968">
    <property type="entry name" value="PKS_KR"/>
</dbReference>
<dbReference type="EMBL" id="QBKN01000002">
    <property type="protein sequence ID" value="PTX51965.1"/>
    <property type="molecule type" value="Genomic_DNA"/>
</dbReference>
<dbReference type="Pfam" id="PF00698">
    <property type="entry name" value="Acyl_transf_1"/>
    <property type="match status" value="1"/>
</dbReference>
<dbReference type="InterPro" id="IPR006162">
    <property type="entry name" value="Ppantetheine_attach_site"/>
</dbReference>
<dbReference type="PROSITE" id="PS50075">
    <property type="entry name" value="CARRIER"/>
    <property type="match status" value="1"/>
</dbReference>
<dbReference type="GO" id="GO:0071770">
    <property type="term" value="P:DIM/DIP cell wall layer assembly"/>
    <property type="evidence" value="ECO:0007669"/>
    <property type="project" value="TreeGrafter"/>
</dbReference>
<dbReference type="PANTHER" id="PTHR43775">
    <property type="entry name" value="FATTY ACID SYNTHASE"/>
    <property type="match status" value="1"/>
</dbReference>
<dbReference type="InterPro" id="IPR009081">
    <property type="entry name" value="PP-bd_ACP"/>
</dbReference>
<dbReference type="Pfam" id="PF00550">
    <property type="entry name" value="PP-binding"/>
    <property type="match status" value="1"/>
</dbReference>
<dbReference type="Pfam" id="PF08659">
    <property type="entry name" value="KR"/>
    <property type="match status" value="1"/>
</dbReference>
<feature type="domain" description="Carrier" evidence="5">
    <location>
        <begin position="1360"/>
        <end position="1437"/>
    </location>
</feature>
<dbReference type="InterPro" id="IPR020841">
    <property type="entry name" value="PKS_Beta-ketoAc_synthase_dom"/>
</dbReference>
<evidence type="ECO:0000256" key="4">
    <source>
        <dbReference type="SAM" id="MobiDB-lite"/>
    </source>
</evidence>
<dbReference type="SUPFAM" id="SSF51735">
    <property type="entry name" value="NAD(P)-binding Rossmann-fold domains"/>
    <property type="match status" value="2"/>
</dbReference>
<dbReference type="InterPro" id="IPR057326">
    <property type="entry name" value="KR_dom"/>
</dbReference>
<proteinExistence type="predicted"/>
<dbReference type="Pfam" id="PF16197">
    <property type="entry name" value="KAsynt_C_assoc"/>
    <property type="match status" value="1"/>
</dbReference>
<evidence type="ECO:0000313" key="7">
    <source>
        <dbReference type="EMBL" id="PTX51965.1"/>
    </source>
</evidence>
<dbReference type="PROSITE" id="PS52004">
    <property type="entry name" value="KS3_2"/>
    <property type="match status" value="1"/>
</dbReference>
<dbReference type="SMART" id="SM00822">
    <property type="entry name" value="PKS_KR"/>
    <property type="match status" value="1"/>
</dbReference>
<dbReference type="InterPro" id="IPR018201">
    <property type="entry name" value="Ketoacyl_synth_AS"/>
</dbReference>
<dbReference type="GO" id="GO:0004315">
    <property type="term" value="F:3-oxoacyl-[acyl-carrier-protein] synthase activity"/>
    <property type="evidence" value="ECO:0007669"/>
    <property type="project" value="InterPro"/>
</dbReference>
<keyword evidence="2" id="KW-0597">Phosphoprotein</keyword>
<comment type="caution">
    <text evidence="7">The sequence shown here is derived from an EMBL/GenBank/DDBJ whole genome shotgun (WGS) entry which is preliminary data.</text>
</comment>
<keyword evidence="3 7" id="KW-0808">Transferase</keyword>
<evidence type="ECO:0000256" key="3">
    <source>
        <dbReference type="ARBA" id="ARBA00022679"/>
    </source>
</evidence>
<evidence type="ECO:0000256" key="2">
    <source>
        <dbReference type="ARBA" id="ARBA00022553"/>
    </source>
</evidence>
<evidence type="ECO:0000259" key="6">
    <source>
        <dbReference type="PROSITE" id="PS52004"/>
    </source>
</evidence>
<dbReference type="Gene3D" id="3.40.366.10">
    <property type="entry name" value="Malonyl-Coenzyme A Acyl Carrier Protein, domain 2"/>
    <property type="match status" value="1"/>
</dbReference>
<evidence type="ECO:0000313" key="8">
    <source>
        <dbReference type="Proteomes" id="UP000244069"/>
    </source>
</evidence>
<reference evidence="7 8" key="1">
    <citation type="submission" date="2018-04" db="EMBL/GenBank/DDBJ databases">
        <title>Genomic Encyclopedia of Archaeal and Bacterial Type Strains, Phase II (KMG-II): from individual species to whole genera.</title>
        <authorList>
            <person name="Goeker M."/>
        </authorList>
    </citation>
    <scope>NUCLEOTIDE SEQUENCE [LARGE SCALE GENOMIC DNA]</scope>
    <source>
        <strain evidence="7 8">DSM 29329</strain>
    </source>
</reference>
<keyword evidence="1" id="KW-0596">Phosphopantetheine</keyword>
<dbReference type="Pfam" id="PF02801">
    <property type="entry name" value="Ketoacyl-synt_C"/>
    <property type="match status" value="1"/>
</dbReference>
<dbReference type="GO" id="GO:0031177">
    <property type="term" value="F:phosphopantetheine binding"/>
    <property type="evidence" value="ECO:0007669"/>
    <property type="project" value="InterPro"/>
</dbReference>
<feature type="region of interest" description="Disordered" evidence="4">
    <location>
        <begin position="1436"/>
        <end position="1456"/>
    </location>
</feature>
<dbReference type="Pfam" id="PF00109">
    <property type="entry name" value="ketoacyl-synt"/>
    <property type="match status" value="1"/>
</dbReference>
<dbReference type="PROSITE" id="PS00606">
    <property type="entry name" value="KS3_1"/>
    <property type="match status" value="1"/>
</dbReference>
<dbReference type="Gene3D" id="3.30.70.3290">
    <property type="match status" value="1"/>
</dbReference>
<dbReference type="InterPro" id="IPR001227">
    <property type="entry name" value="Ac_transferase_dom_sf"/>
</dbReference>
<gene>
    <name evidence="7" type="ORF">C8N44_1029</name>
</gene>
<dbReference type="CDD" id="cd00833">
    <property type="entry name" value="PKS"/>
    <property type="match status" value="1"/>
</dbReference>
<keyword evidence="8" id="KW-1185">Reference proteome</keyword>
<dbReference type="InterPro" id="IPR020806">
    <property type="entry name" value="PKS_PP-bd"/>
</dbReference>
<dbReference type="PROSITE" id="PS00012">
    <property type="entry name" value="PHOSPHOPANTETHEINE"/>
    <property type="match status" value="1"/>
</dbReference>
<dbReference type="InterPro" id="IPR014031">
    <property type="entry name" value="Ketoacyl_synth_C"/>
</dbReference>
<dbReference type="InterPro" id="IPR036736">
    <property type="entry name" value="ACP-like_sf"/>
</dbReference>